<keyword evidence="1" id="KW-0472">Membrane</keyword>
<gene>
    <name evidence="2" type="ORF">SAMN05421804_10588</name>
</gene>
<evidence type="ECO:0000313" key="2">
    <source>
        <dbReference type="EMBL" id="SDI91243.1"/>
    </source>
</evidence>
<keyword evidence="1" id="KW-1133">Transmembrane helix</keyword>
<proteinExistence type="predicted"/>
<dbReference type="AlphaFoldDB" id="A0A1G8PFH5"/>
<feature type="transmembrane region" description="Helical" evidence="1">
    <location>
        <begin position="122"/>
        <end position="143"/>
    </location>
</feature>
<sequence>MNTYQKFPKKQLYIILAAAALVIFASSLDVLMRVKDASVFEAWKESAIAFGTFTSENPPTLNDYVGVELFRYLFKIAIPVGFALLTFLTYQKLTLTKIYIFIWSVLLVGGLAYTFFELNFYSVFYYLVIAGYLILILTVLSLFEELNKSKKL</sequence>
<evidence type="ECO:0000313" key="3">
    <source>
        <dbReference type="Proteomes" id="UP000183255"/>
    </source>
</evidence>
<dbReference type="Proteomes" id="UP000183255">
    <property type="component" value="Unassembled WGS sequence"/>
</dbReference>
<keyword evidence="1" id="KW-0812">Transmembrane</keyword>
<reference evidence="2 3" key="1">
    <citation type="submission" date="2016-10" db="EMBL/GenBank/DDBJ databases">
        <authorList>
            <person name="de Groot N.N."/>
        </authorList>
    </citation>
    <scope>NUCLEOTIDE SEQUENCE [LARGE SCALE GENOMIC DNA]</scope>
    <source>
        <strain evidence="2 3">CGMCC 1.5058</strain>
    </source>
</reference>
<organism evidence="2 3">
    <name type="scientific">Proteiniclasticum ruminis</name>
    <dbReference type="NCBI Taxonomy" id="398199"/>
    <lineage>
        <taxon>Bacteria</taxon>
        <taxon>Bacillati</taxon>
        <taxon>Bacillota</taxon>
        <taxon>Clostridia</taxon>
        <taxon>Eubacteriales</taxon>
        <taxon>Clostridiaceae</taxon>
        <taxon>Proteiniclasticum</taxon>
    </lineage>
</organism>
<feature type="transmembrane region" description="Helical" evidence="1">
    <location>
        <begin position="98"/>
        <end position="116"/>
    </location>
</feature>
<protein>
    <submittedName>
        <fullName evidence="2">Uncharacterized protein</fullName>
    </submittedName>
</protein>
<feature type="transmembrane region" description="Helical" evidence="1">
    <location>
        <begin position="72"/>
        <end position="91"/>
    </location>
</feature>
<feature type="transmembrane region" description="Helical" evidence="1">
    <location>
        <begin position="12"/>
        <end position="32"/>
    </location>
</feature>
<dbReference type="RefSeq" id="WP_031576560.1">
    <property type="nucleotide sequence ID" value="NZ_DAMAXS010000045.1"/>
</dbReference>
<name>A0A1G8PFH5_9CLOT</name>
<dbReference type="EMBL" id="FNDZ01000005">
    <property type="protein sequence ID" value="SDI91243.1"/>
    <property type="molecule type" value="Genomic_DNA"/>
</dbReference>
<accession>A0A1G8PFH5</accession>
<evidence type="ECO:0000256" key="1">
    <source>
        <dbReference type="SAM" id="Phobius"/>
    </source>
</evidence>